<dbReference type="PANTHER" id="PTHR43370:SF1">
    <property type="entry name" value="GUANOSINE ABC TRANSPORTER PERMEASE PROTEIN NUPQ"/>
    <property type="match status" value="1"/>
</dbReference>
<feature type="transmembrane region" description="Helical" evidence="6">
    <location>
        <begin position="284"/>
        <end position="300"/>
    </location>
</feature>
<feature type="transmembrane region" description="Helical" evidence="6">
    <location>
        <begin position="95"/>
        <end position="113"/>
    </location>
</feature>
<comment type="caution">
    <text evidence="7">The sequence shown here is derived from an EMBL/GenBank/DDBJ whole genome shotgun (WGS) entry which is preliminary data.</text>
</comment>
<sequence length="319" mass="34064">MNSIIIDGLSFSLPLFIIAIGGIYSERSGITNLALEGLLGFGAFTGGLTAAIIYEFSSIGGTSSMYIALFAALMGGMIYAMLHALLCIKFKANQVISGVVINILATALTAFLTNQINSSLFGKASNRFVLEVSPRFSVPVLSEIPVLGAFFTSIYPFEIVILIIALIMWYVLEKTPYGLRLRAAGDNPQAVDAAGVNVEMIRFSAVMVSGAMSGLGGMCFAYSISSNVSPSIFSGYGYLSIAAFIFGNWKIGPTFWACILFGFARSAGYSLVNVLSLPSAYSDLVLTLPYIITVILLLFVSKANRAPKSLGEVYDKGKR</sequence>
<evidence type="ECO:0000256" key="5">
    <source>
        <dbReference type="ARBA" id="ARBA00023136"/>
    </source>
</evidence>
<evidence type="ECO:0000313" key="7">
    <source>
        <dbReference type="EMBL" id="MBO8435696.1"/>
    </source>
</evidence>
<evidence type="ECO:0000256" key="2">
    <source>
        <dbReference type="ARBA" id="ARBA00022475"/>
    </source>
</evidence>
<name>A0A9D9H434_9SPIO</name>
<dbReference type="GO" id="GO:0022857">
    <property type="term" value="F:transmembrane transporter activity"/>
    <property type="evidence" value="ECO:0007669"/>
    <property type="project" value="InterPro"/>
</dbReference>
<dbReference type="GO" id="GO:0005886">
    <property type="term" value="C:plasma membrane"/>
    <property type="evidence" value="ECO:0007669"/>
    <property type="project" value="UniProtKB-SubCell"/>
</dbReference>
<accession>A0A9D9H434</accession>
<gene>
    <name evidence="7" type="ORF">IAA97_01780</name>
</gene>
<protein>
    <submittedName>
        <fullName evidence="7">ABC transporter permease</fullName>
    </submittedName>
</protein>
<organism evidence="7 8">
    <name type="scientific">Candidatus Ornithospirochaeta stercoripullorum</name>
    <dbReference type="NCBI Taxonomy" id="2840899"/>
    <lineage>
        <taxon>Bacteria</taxon>
        <taxon>Pseudomonadati</taxon>
        <taxon>Spirochaetota</taxon>
        <taxon>Spirochaetia</taxon>
        <taxon>Spirochaetales</taxon>
        <taxon>Spirochaetaceae</taxon>
        <taxon>Spirochaetaceae incertae sedis</taxon>
        <taxon>Candidatus Ornithospirochaeta</taxon>
    </lineage>
</organism>
<feature type="transmembrane region" description="Helical" evidence="6">
    <location>
        <begin position="6"/>
        <end position="24"/>
    </location>
</feature>
<evidence type="ECO:0000256" key="6">
    <source>
        <dbReference type="SAM" id="Phobius"/>
    </source>
</evidence>
<dbReference type="PANTHER" id="PTHR43370">
    <property type="entry name" value="SUGAR ABC TRANSPORTER INTEGRAL MEMBRANE PROTEIN-RELATED"/>
    <property type="match status" value="1"/>
</dbReference>
<dbReference type="Proteomes" id="UP000823615">
    <property type="component" value="Unassembled WGS sequence"/>
</dbReference>
<evidence type="ECO:0000256" key="3">
    <source>
        <dbReference type="ARBA" id="ARBA00022692"/>
    </source>
</evidence>
<feature type="transmembrane region" description="Helical" evidence="6">
    <location>
        <begin position="66"/>
        <end position="88"/>
    </location>
</feature>
<evidence type="ECO:0000313" key="8">
    <source>
        <dbReference type="Proteomes" id="UP000823615"/>
    </source>
</evidence>
<feature type="transmembrane region" description="Helical" evidence="6">
    <location>
        <begin position="144"/>
        <end position="172"/>
    </location>
</feature>
<dbReference type="InterPro" id="IPR001851">
    <property type="entry name" value="ABC_transp_permease"/>
</dbReference>
<reference evidence="7" key="2">
    <citation type="journal article" date="2021" name="PeerJ">
        <title>Extensive microbial diversity within the chicken gut microbiome revealed by metagenomics and culture.</title>
        <authorList>
            <person name="Gilroy R."/>
            <person name="Ravi A."/>
            <person name="Getino M."/>
            <person name="Pursley I."/>
            <person name="Horton D.L."/>
            <person name="Alikhan N.F."/>
            <person name="Baker D."/>
            <person name="Gharbi K."/>
            <person name="Hall N."/>
            <person name="Watson M."/>
            <person name="Adriaenssens E.M."/>
            <person name="Foster-Nyarko E."/>
            <person name="Jarju S."/>
            <person name="Secka A."/>
            <person name="Antonio M."/>
            <person name="Oren A."/>
            <person name="Chaudhuri R.R."/>
            <person name="La Ragione R."/>
            <person name="Hildebrand F."/>
            <person name="Pallen M.J."/>
        </authorList>
    </citation>
    <scope>NUCLEOTIDE SEQUENCE</scope>
    <source>
        <strain evidence="7">7293</strain>
    </source>
</reference>
<dbReference type="Pfam" id="PF02653">
    <property type="entry name" value="BPD_transp_2"/>
    <property type="match status" value="1"/>
</dbReference>
<keyword evidence="3 6" id="KW-0812">Transmembrane</keyword>
<dbReference type="CDD" id="cd06580">
    <property type="entry name" value="TM_PBP1_transp_TpRbsC_like"/>
    <property type="match status" value="1"/>
</dbReference>
<comment type="subcellular location">
    <subcellularLocation>
        <location evidence="1">Cell membrane</location>
        <topology evidence="1">Multi-pass membrane protein</topology>
    </subcellularLocation>
</comment>
<keyword evidence="4 6" id="KW-1133">Transmembrane helix</keyword>
<dbReference type="EMBL" id="JADIMT010000030">
    <property type="protein sequence ID" value="MBO8435696.1"/>
    <property type="molecule type" value="Genomic_DNA"/>
</dbReference>
<evidence type="ECO:0000256" key="1">
    <source>
        <dbReference type="ARBA" id="ARBA00004651"/>
    </source>
</evidence>
<evidence type="ECO:0000256" key="4">
    <source>
        <dbReference type="ARBA" id="ARBA00022989"/>
    </source>
</evidence>
<feature type="transmembrane region" description="Helical" evidence="6">
    <location>
        <begin position="33"/>
        <end position="54"/>
    </location>
</feature>
<keyword evidence="2" id="KW-1003">Cell membrane</keyword>
<proteinExistence type="predicted"/>
<reference evidence="7" key="1">
    <citation type="submission" date="2020-10" db="EMBL/GenBank/DDBJ databases">
        <authorList>
            <person name="Gilroy R."/>
        </authorList>
    </citation>
    <scope>NUCLEOTIDE SEQUENCE</scope>
    <source>
        <strain evidence="7">7293</strain>
    </source>
</reference>
<keyword evidence="5 6" id="KW-0472">Membrane</keyword>
<dbReference type="AlphaFoldDB" id="A0A9D9H434"/>